<name>A0ABT0NC83_9GAMM</name>
<accession>A0ABT0NC83</accession>
<dbReference type="InterPro" id="IPR036052">
    <property type="entry name" value="TrpB-like_PALP_sf"/>
</dbReference>
<dbReference type="PANTHER" id="PTHR42937:SF1">
    <property type="entry name" value="DIAMINOPROPIONATE AMMONIA-LYASE"/>
    <property type="match status" value="1"/>
</dbReference>
<keyword evidence="2" id="KW-0663">Pyridoxal phosphate</keyword>
<evidence type="ECO:0000313" key="5">
    <source>
        <dbReference type="Proteomes" id="UP001202831"/>
    </source>
</evidence>
<dbReference type="InterPro" id="IPR010081">
    <property type="entry name" value="DiNH2opropionate_NH3_lyase"/>
</dbReference>
<evidence type="ECO:0000313" key="4">
    <source>
        <dbReference type="EMBL" id="MCL2916091.1"/>
    </source>
</evidence>
<keyword evidence="5" id="KW-1185">Reference proteome</keyword>
<dbReference type="EC" id="4.3.1.15" evidence="4"/>
<dbReference type="RefSeq" id="WP_249250720.1">
    <property type="nucleotide sequence ID" value="NZ_JAKIKT010000011.1"/>
</dbReference>
<dbReference type="NCBIfam" id="NF006058">
    <property type="entry name" value="PRK08206.1"/>
    <property type="match status" value="1"/>
</dbReference>
<dbReference type="InterPro" id="IPR019871">
    <property type="entry name" value="DiNH2propionate_NH3-lyase_sub"/>
</dbReference>
<feature type="domain" description="Tryptophan synthase beta chain-like PALP" evidence="3">
    <location>
        <begin position="35"/>
        <end position="355"/>
    </location>
</feature>
<dbReference type="SUPFAM" id="SSF53686">
    <property type="entry name" value="Tryptophan synthase beta subunit-like PLP-dependent enzymes"/>
    <property type="match status" value="1"/>
</dbReference>
<comment type="cofactor">
    <cofactor evidence="1">
        <name>pyridoxal 5'-phosphate</name>
        <dbReference type="ChEBI" id="CHEBI:597326"/>
    </cofactor>
</comment>
<protein>
    <submittedName>
        <fullName evidence="4">Diaminopropionate ammonia-lyase</fullName>
        <ecNumber evidence="4">4.3.1.15</ecNumber>
    </submittedName>
</protein>
<comment type="caution">
    <text evidence="4">The sequence shown here is derived from an EMBL/GenBank/DDBJ whole genome shotgun (WGS) entry which is preliminary data.</text>
</comment>
<dbReference type="EMBL" id="JAKIKT010000011">
    <property type="protein sequence ID" value="MCL2916091.1"/>
    <property type="molecule type" value="Genomic_DNA"/>
</dbReference>
<evidence type="ECO:0000256" key="1">
    <source>
        <dbReference type="ARBA" id="ARBA00001933"/>
    </source>
</evidence>
<dbReference type="Gene3D" id="3.40.50.1100">
    <property type="match status" value="2"/>
</dbReference>
<dbReference type="Proteomes" id="UP001202831">
    <property type="component" value="Unassembled WGS sequence"/>
</dbReference>
<sequence length="394" mass="42410">MLKLTQNAFFNGETSALFTAQIAEQTRQFHQQIEGYKPTPLVSLEQLAARLGVKAILVKDESFRFGLNAFKVLGGSYALGKQLAEHLGVDISEIDLKTVSEKLSEPLVFATATAGNHGTGVAWAAREMGQKAVVYMPKGSPQASVDRIKGLGAECIVTDVNYDDTVRIANQTAEENGWMLVQDTAWEGYEKIPTWISQGYMTMAVEAQEQVEELGIKPTHIMLQAGVGAMAGGILGYFADKLGAENFKTIIAEPRAADCIYRSGSSEQGGMVAVGGDLSSIMAGLACGEPNPVTWPILKQCSSFFASVEDKVSATGMRVLGNPLAGDTKVISGESGAVTLGLLYMLASREDYAEQRQQLGLDKDAVIMLFSTEGDTNPVRYRQIVWEGMLDTAN</sequence>
<organism evidence="4 5">
    <name type="scientific">Shewanella corallii</name>
    <dbReference type="NCBI Taxonomy" id="560080"/>
    <lineage>
        <taxon>Bacteria</taxon>
        <taxon>Pseudomonadati</taxon>
        <taxon>Pseudomonadota</taxon>
        <taxon>Gammaproteobacteria</taxon>
        <taxon>Alteromonadales</taxon>
        <taxon>Shewanellaceae</taxon>
        <taxon>Shewanella</taxon>
    </lineage>
</organism>
<dbReference type="PANTHER" id="PTHR42937">
    <property type="match status" value="1"/>
</dbReference>
<evidence type="ECO:0000256" key="2">
    <source>
        <dbReference type="ARBA" id="ARBA00022898"/>
    </source>
</evidence>
<dbReference type="GO" id="GO:0008838">
    <property type="term" value="F:diaminopropionate ammonia-lyase activity"/>
    <property type="evidence" value="ECO:0007669"/>
    <property type="project" value="UniProtKB-EC"/>
</dbReference>
<gene>
    <name evidence="4" type="primary">dpaL</name>
    <name evidence="4" type="ORF">L2725_20335</name>
</gene>
<dbReference type="NCBIfam" id="TIGR01747">
    <property type="entry name" value="diampropi_NH3ly"/>
    <property type="match status" value="1"/>
</dbReference>
<keyword evidence="4" id="KW-0456">Lyase</keyword>
<dbReference type="CDD" id="cd00640">
    <property type="entry name" value="Trp-synth-beta_II"/>
    <property type="match status" value="1"/>
</dbReference>
<reference evidence="4 5" key="1">
    <citation type="submission" date="2022-01" db="EMBL/GenBank/DDBJ databases">
        <title>Whole genome-based taxonomy of the Shewanellaceae.</title>
        <authorList>
            <person name="Martin-Rodriguez A.J."/>
        </authorList>
    </citation>
    <scope>NUCLEOTIDE SEQUENCE [LARGE SCALE GENOMIC DNA]</scope>
    <source>
        <strain evidence="4 5">DSM 21332</strain>
    </source>
</reference>
<evidence type="ECO:0000259" key="3">
    <source>
        <dbReference type="Pfam" id="PF00291"/>
    </source>
</evidence>
<dbReference type="NCBIfam" id="TIGR03528">
    <property type="entry name" value="2_3_DAP_am_ly"/>
    <property type="match status" value="1"/>
</dbReference>
<dbReference type="InterPro" id="IPR001926">
    <property type="entry name" value="TrpB-like_PALP"/>
</dbReference>
<proteinExistence type="predicted"/>
<dbReference type="Pfam" id="PF00291">
    <property type="entry name" value="PALP"/>
    <property type="match status" value="1"/>
</dbReference>